<feature type="compositionally biased region" description="Basic and acidic residues" evidence="6">
    <location>
        <begin position="345"/>
        <end position="374"/>
    </location>
</feature>
<dbReference type="SMART" id="SM00862">
    <property type="entry name" value="Trans_reg_C"/>
    <property type="match status" value="1"/>
</dbReference>
<comment type="similarity">
    <text evidence="1">Belongs to the AfsR/DnrI/RedD regulatory family.</text>
</comment>
<protein>
    <recommendedName>
        <fullName evidence="7">OmpR/PhoB-type domain-containing protein</fullName>
    </recommendedName>
</protein>
<keyword evidence="2" id="KW-0805">Transcription regulation</keyword>
<name>A0A1V0AHA2_9ACTN</name>
<dbReference type="EMBL" id="CP017717">
    <property type="protein sequence ID" value="AQZ69590.1"/>
    <property type="molecule type" value="Genomic_DNA"/>
</dbReference>
<reference evidence="9" key="1">
    <citation type="journal article" date="2017" name="Med. Chem. Commun.">
        <title>Nonomuraea sp. ATCC 55076 harbours the largest actinomycete chromosome to date and the kistamicin biosynthetic gene cluster.</title>
        <authorList>
            <person name="Nazari B."/>
            <person name="Forneris C.C."/>
            <person name="Gibson M.I."/>
            <person name="Moon K."/>
            <person name="Schramma K.R."/>
            <person name="Seyedsayamdost M.R."/>
        </authorList>
    </citation>
    <scope>NUCLEOTIDE SEQUENCE [LARGE SCALE GENOMIC DNA]</scope>
    <source>
        <strain evidence="9">ATCC 55076</strain>
    </source>
</reference>
<keyword evidence="9" id="KW-1185">Reference proteome</keyword>
<dbReference type="InterPro" id="IPR005158">
    <property type="entry name" value="BTAD"/>
</dbReference>
<dbReference type="STRING" id="1909395.BKM31_56235"/>
<dbReference type="Gene3D" id="3.40.50.300">
    <property type="entry name" value="P-loop containing nucleotide triphosphate hydrolases"/>
    <property type="match status" value="1"/>
</dbReference>
<dbReference type="Pfam" id="PF13191">
    <property type="entry name" value="AAA_16"/>
    <property type="match status" value="1"/>
</dbReference>
<dbReference type="Pfam" id="PF00486">
    <property type="entry name" value="Trans_reg_C"/>
    <property type="match status" value="1"/>
</dbReference>
<dbReference type="PANTHER" id="PTHR35807:SF1">
    <property type="entry name" value="TRANSCRIPTIONAL REGULATOR REDD"/>
    <property type="match status" value="1"/>
</dbReference>
<proteinExistence type="inferred from homology"/>
<sequence length="857" mass="94132">MLPSLCRFTILGPPGLSCGATRLDLGTPQQQAVLMLLLANSGSYVRISEVIDGLWGEHAPATGEAVVRTYISRIRRLLSAQGLDAAITSRSGGYMLDPALFAVDALEFAGLLESAREERERGHVPGAVKLLEQALGLWTGTALAGVPGEAAERERFRLERLRLVAVQELLRLRLERGEHAEVAAEVPLLIELNRLEEPLYEIYLLALYRSGRRAEALEVYRMVYDLLGKELGVSPGPRLRAVHDRILRAEADPRDEPAPASPARRPAQEARPAAVPFVGRAAERAAFQDLLQQGRLGVLFVRGPAGIGKSALLRGLAEDAAAQGRPVRHLTPAAGNHLTPAADRPAVDRPAADRPAVDRPVADRPVADRPGADARDRLERFAEELAGAAGSVLLIDAFEELAELEPWLRDDLLRRLPADAAVVVAGRSGPSAAWLTDPAWSGTITIRHLEPLTAAESAALLEARGVEPGLRASIAGFAAGHPFALSLAAEVGRSRSATGQPPYREAVRYVVDNVLDRLAGDVPSDLHRWALHVCAHARHTTEDLLAAVLPDGRAAELFDWLRTRPYVETAALGLDVGGVLREALEHHLRWRDPAGYERMHRRVRHYVMGELLRGARDPRACVAVMRTISHLRRRGGVIGRYVSQVGEEDVRACGVTPDGHDEVVAMAREAHGELTAASVRFWLRRRPEAFTLLRSRRSGRLRAYLSWLTLSRPERAELDADPVVGEIWHDVSRRTALPPGTHVGIARHLICPAFEAKPSPITDVFQAWLLRRWLHEPGLAASYLLVANAQLWRPLMEYLGQDELTDAGADHPYAIFGHDWLTEPPEVWRDHHMDEELWAERGASLFLRQGGSGAERE</sequence>
<keyword evidence="3 5" id="KW-0238">DNA-binding</keyword>
<dbReference type="Gene3D" id="1.10.10.10">
    <property type="entry name" value="Winged helix-like DNA-binding domain superfamily/Winged helix DNA-binding domain"/>
    <property type="match status" value="1"/>
</dbReference>
<dbReference type="SUPFAM" id="SSF48452">
    <property type="entry name" value="TPR-like"/>
    <property type="match status" value="1"/>
</dbReference>
<feature type="DNA-binding region" description="OmpR/PhoB-type" evidence="5">
    <location>
        <begin position="1"/>
        <end position="98"/>
    </location>
</feature>
<evidence type="ECO:0000256" key="6">
    <source>
        <dbReference type="SAM" id="MobiDB-lite"/>
    </source>
</evidence>
<evidence type="ECO:0000256" key="5">
    <source>
        <dbReference type="PROSITE-ProRule" id="PRU01091"/>
    </source>
</evidence>
<gene>
    <name evidence="8" type="ORF">BKM31_56235</name>
</gene>
<evidence type="ECO:0000256" key="4">
    <source>
        <dbReference type="ARBA" id="ARBA00023163"/>
    </source>
</evidence>
<evidence type="ECO:0000256" key="3">
    <source>
        <dbReference type="ARBA" id="ARBA00023125"/>
    </source>
</evidence>
<dbReference type="AlphaFoldDB" id="A0A1V0AHA2"/>
<dbReference type="SUPFAM" id="SSF46894">
    <property type="entry name" value="C-terminal effector domain of the bipartite response regulators"/>
    <property type="match status" value="1"/>
</dbReference>
<dbReference type="PROSITE" id="PS51755">
    <property type="entry name" value="OMPR_PHOB"/>
    <property type="match status" value="1"/>
</dbReference>
<dbReference type="InterPro" id="IPR001867">
    <property type="entry name" value="OmpR/PhoB-type_DNA-bd"/>
</dbReference>
<dbReference type="CDD" id="cd15831">
    <property type="entry name" value="BTAD"/>
    <property type="match status" value="1"/>
</dbReference>
<dbReference type="Proteomes" id="UP000190797">
    <property type="component" value="Chromosome"/>
</dbReference>
<dbReference type="Gene3D" id="1.25.40.10">
    <property type="entry name" value="Tetratricopeptide repeat domain"/>
    <property type="match status" value="1"/>
</dbReference>
<dbReference type="Pfam" id="PF03704">
    <property type="entry name" value="BTAD"/>
    <property type="match status" value="1"/>
</dbReference>
<dbReference type="InterPro" id="IPR011990">
    <property type="entry name" value="TPR-like_helical_dom_sf"/>
</dbReference>
<organism evidence="8 9">
    <name type="scientific">[Actinomadura] parvosata subsp. kistnae</name>
    <dbReference type="NCBI Taxonomy" id="1909395"/>
    <lineage>
        <taxon>Bacteria</taxon>
        <taxon>Bacillati</taxon>
        <taxon>Actinomycetota</taxon>
        <taxon>Actinomycetes</taxon>
        <taxon>Streptosporangiales</taxon>
        <taxon>Streptosporangiaceae</taxon>
        <taxon>Nonomuraea</taxon>
    </lineage>
</organism>
<dbReference type="InterPro" id="IPR041664">
    <property type="entry name" value="AAA_16"/>
</dbReference>
<feature type="region of interest" description="Disordered" evidence="6">
    <location>
        <begin position="250"/>
        <end position="272"/>
    </location>
</feature>
<keyword evidence="4" id="KW-0804">Transcription</keyword>
<feature type="compositionally biased region" description="Low complexity" evidence="6">
    <location>
        <begin position="261"/>
        <end position="272"/>
    </location>
</feature>
<dbReference type="GO" id="GO:0006355">
    <property type="term" value="P:regulation of DNA-templated transcription"/>
    <property type="evidence" value="ECO:0007669"/>
    <property type="project" value="InterPro"/>
</dbReference>
<dbReference type="SUPFAM" id="SSF52540">
    <property type="entry name" value="P-loop containing nucleoside triphosphate hydrolases"/>
    <property type="match status" value="1"/>
</dbReference>
<evidence type="ECO:0000259" key="7">
    <source>
        <dbReference type="PROSITE" id="PS51755"/>
    </source>
</evidence>
<dbReference type="GO" id="GO:0000160">
    <property type="term" value="P:phosphorelay signal transduction system"/>
    <property type="evidence" value="ECO:0007669"/>
    <property type="project" value="InterPro"/>
</dbReference>
<feature type="domain" description="OmpR/PhoB-type" evidence="7">
    <location>
        <begin position="1"/>
        <end position="98"/>
    </location>
</feature>
<dbReference type="SMART" id="SM01043">
    <property type="entry name" value="BTAD"/>
    <property type="match status" value="1"/>
</dbReference>
<evidence type="ECO:0000256" key="2">
    <source>
        <dbReference type="ARBA" id="ARBA00023015"/>
    </source>
</evidence>
<dbReference type="InterPro" id="IPR051677">
    <property type="entry name" value="AfsR-DnrI-RedD_regulator"/>
</dbReference>
<evidence type="ECO:0000313" key="9">
    <source>
        <dbReference type="Proteomes" id="UP000190797"/>
    </source>
</evidence>
<dbReference type="GO" id="GO:0003677">
    <property type="term" value="F:DNA binding"/>
    <property type="evidence" value="ECO:0007669"/>
    <property type="project" value="UniProtKB-UniRule"/>
</dbReference>
<dbReference type="InterPro" id="IPR027417">
    <property type="entry name" value="P-loop_NTPase"/>
</dbReference>
<accession>A0A1V0AHA2</accession>
<feature type="region of interest" description="Disordered" evidence="6">
    <location>
        <begin position="330"/>
        <end position="374"/>
    </location>
</feature>
<dbReference type="RefSeq" id="WP_222107567.1">
    <property type="nucleotide sequence ID" value="NZ_CP017717.1"/>
</dbReference>
<dbReference type="InterPro" id="IPR016032">
    <property type="entry name" value="Sig_transdc_resp-reg_C-effctor"/>
</dbReference>
<dbReference type="KEGG" id="noa:BKM31_56235"/>
<dbReference type="InterPro" id="IPR036388">
    <property type="entry name" value="WH-like_DNA-bd_sf"/>
</dbReference>
<dbReference type="PANTHER" id="PTHR35807">
    <property type="entry name" value="TRANSCRIPTIONAL REGULATOR REDD-RELATED"/>
    <property type="match status" value="1"/>
</dbReference>
<evidence type="ECO:0000256" key="1">
    <source>
        <dbReference type="ARBA" id="ARBA00005820"/>
    </source>
</evidence>
<evidence type="ECO:0000313" key="8">
    <source>
        <dbReference type="EMBL" id="AQZ69590.1"/>
    </source>
</evidence>